<dbReference type="Proteomes" id="UP000235731">
    <property type="component" value="Unassembled WGS sequence"/>
</dbReference>
<name>A0A2N7PIR9_9BACT</name>
<dbReference type="GO" id="GO:0033468">
    <property type="term" value="P:CMP-keto-3-deoxy-D-manno-octulosonic acid biosynthetic process"/>
    <property type="evidence" value="ECO:0007669"/>
    <property type="project" value="UniProtKB-UniRule"/>
</dbReference>
<keyword evidence="4 5" id="KW-0448">Lipopolysaccharide biosynthesis</keyword>
<dbReference type="GO" id="GO:0008690">
    <property type="term" value="F:3-deoxy-manno-octulosonate cytidylyltransferase activity"/>
    <property type="evidence" value="ECO:0007669"/>
    <property type="project" value="UniProtKB-UniRule"/>
</dbReference>
<proteinExistence type="inferred from homology"/>
<dbReference type="EMBL" id="PNIE01000070">
    <property type="protein sequence ID" value="PMP62047.1"/>
    <property type="molecule type" value="Genomic_DNA"/>
</dbReference>
<sequence>MKQVIIIPARYGSTRFPGKPLVQLWEKPLIQHVYERALKSGLQEIYVATDDKRIFDTVVNFGGKAIMTSHHPSGTDRVAEAANILGLSEEDIVINLQGDQPLFPQDYFSLLVKPLLLNEDIFIATLATPIQTKKDLENPNKVKVVIDKRGRALYFSRSPIPFFRPPGKEPPYYKHIGVYAYRKAFLDVFVRLSPGVLEEAEKLEQLRALENGYSIAVTIVPRDYPEVDTPEDLEYIKTCWKE</sequence>
<reference evidence="6 7" key="1">
    <citation type="submission" date="2018-01" db="EMBL/GenBank/DDBJ databases">
        <title>Metagenomic assembled genomes from two thermal pools in the Uzon Caldera, Kamchatka, Russia.</title>
        <authorList>
            <person name="Wilkins L."/>
            <person name="Ettinger C."/>
        </authorList>
    </citation>
    <scope>NUCLEOTIDE SEQUENCE [LARGE SCALE GENOMIC DNA]</scope>
    <source>
        <strain evidence="6">ZAV-15</strain>
    </source>
</reference>
<dbReference type="UniPathway" id="UPA00358">
    <property type="reaction ID" value="UER00476"/>
</dbReference>
<dbReference type="Gene3D" id="3.90.550.10">
    <property type="entry name" value="Spore Coat Polysaccharide Biosynthesis Protein SpsA, Chain A"/>
    <property type="match status" value="1"/>
</dbReference>
<comment type="function">
    <text evidence="5">Activates KDO (a required 8-carbon sugar) for incorporation into bacterial lipopolysaccharide in Gram-negative bacteria.</text>
</comment>
<dbReference type="HAMAP" id="MF_00057">
    <property type="entry name" value="KdsB"/>
    <property type="match status" value="1"/>
</dbReference>
<dbReference type="SUPFAM" id="SSF53448">
    <property type="entry name" value="Nucleotide-diphospho-sugar transferases"/>
    <property type="match status" value="1"/>
</dbReference>
<dbReference type="CDD" id="cd02517">
    <property type="entry name" value="CMP-KDO-Synthetase"/>
    <property type="match status" value="1"/>
</dbReference>
<dbReference type="GO" id="GO:0016020">
    <property type="term" value="C:membrane"/>
    <property type="evidence" value="ECO:0007669"/>
    <property type="project" value="UniProtKB-SubCell"/>
</dbReference>
<keyword evidence="5" id="KW-0963">Cytoplasm</keyword>
<dbReference type="NCBIfam" id="NF003950">
    <property type="entry name" value="PRK05450.1-3"/>
    <property type="match status" value="1"/>
</dbReference>
<comment type="subcellular location">
    <subcellularLocation>
        <location evidence="5">Cytoplasm</location>
    </subcellularLocation>
    <subcellularLocation>
        <location evidence="1">Membrane</location>
    </subcellularLocation>
</comment>
<gene>
    <name evidence="5 6" type="primary">kdsB</name>
    <name evidence="6" type="ORF">C0197_05035</name>
</gene>
<dbReference type="Pfam" id="PF02348">
    <property type="entry name" value="CTP_transf_3"/>
    <property type="match status" value="1"/>
</dbReference>
<dbReference type="NCBIfam" id="NF003952">
    <property type="entry name" value="PRK05450.1-5"/>
    <property type="match status" value="1"/>
</dbReference>
<dbReference type="InterPro" id="IPR029044">
    <property type="entry name" value="Nucleotide-diphossugar_trans"/>
</dbReference>
<evidence type="ECO:0000256" key="1">
    <source>
        <dbReference type="ARBA" id="ARBA00004370"/>
    </source>
</evidence>
<dbReference type="EC" id="2.7.7.38" evidence="5"/>
<dbReference type="GO" id="GO:0005829">
    <property type="term" value="C:cytosol"/>
    <property type="evidence" value="ECO:0007669"/>
    <property type="project" value="TreeGrafter"/>
</dbReference>
<comment type="caution">
    <text evidence="6">The sequence shown here is derived from an EMBL/GenBank/DDBJ whole genome shotgun (WGS) entry which is preliminary data.</text>
</comment>
<comment type="pathway">
    <text evidence="5">Nucleotide-sugar biosynthesis; CMP-3-deoxy-D-manno-octulosonate biosynthesis; CMP-3-deoxy-D-manno-octulosonate from 3-deoxy-D-manno-octulosonate and CTP: step 1/1.</text>
</comment>
<evidence type="ECO:0000256" key="5">
    <source>
        <dbReference type="HAMAP-Rule" id="MF_00057"/>
    </source>
</evidence>
<dbReference type="GO" id="GO:0009103">
    <property type="term" value="P:lipopolysaccharide biosynthetic process"/>
    <property type="evidence" value="ECO:0007669"/>
    <property type="project" value="UniProtKB-UniRule"/>
</dbReference>
<comment type="catalytic activity">
    <reaction evidence="5">
        <text>3-deoxy-alpha-D-manno-oct-2-ulosonate + CTP = CMP-3-deoxy-beta-D-manno-octulosonate + diphosphate</text>
        <dbReference type="Rhea" id="RHEA:23448"/>
        <dbReference type="ChEBI" id="CHEBI:33019"/>
        <dbReference type="ChEBI" id="CHEBI:37563"/>
        <dbReference type="ChEBI" id="CHEBI:85986"/>
        <dbReference type="ChEBI" id="CHEBI:85987"/>
        <dbReference type="EC" id="2.7.7.38"/>
    </reaction>
</comment>
<keyword evidence="2 5" id="KW-0808">Transferase</keyword>
<evidence type="ECO:0000313" key="6">
    <source>
        <dbReference type="EMBL" id="PMP62047.1"/>
    </source>
</evidence>
<keyword evidence="3 5" id="KW-0548">Nucleotidyltransferase</keyword>
<evidence type="ECO:0000313" key="7">
    <source>
        <dbReference type="Proteomes" id="UP000235731"/>
    </source>
</evidence>
<accession>A0A2N7PIR9</accession>
<protein>
    <recommendedName>
        <fullName evidence="5">3-deoxy-manno-octulosonate cytidylyltransferase</fullName>
        <ecNumber evidence="5">2.7.7.38</ecNumber>
    </recommendedName>
    <alternativeName>
        <fullName evidence="5">CMP-2-keto-3-deoxyoctulosonic acid synthase</fullName>
        <shortName evidence="5">CKS</shortName>
        <shortName evidence="5">CMP-KDO synthase</shortName>
    </alternativeName>
</protein>
<dbReference type="NCBIfam" id="NF009905">
    <property type="entry name" value="PRK13368.1"/>
    <property type="match status" value="1"/>
</dbReference>
<organism evidence="6 7">
    <name type="scientific">Caldimicrobium thiodismutans</name>
    <dbReference type="NCBI Taxonomy" id="1653476"/>
    <lineage>
        <taxon>Bacteria</taxon>
        <taxon>Pseudomonadati</taxon>
        <taxon>Thermodesulfobacteriota</taxon>
        <taxon>Thermodesulfobacteria</taxon>
        <taxon>Thermodesulfobacteriales</taxon>
        <taxon>Thermodesulfobacteriaceae</taxon>
        <taxon>Caldimicrobium</taxon>
    </lineage>
</organism>
<evidence type="ECO:0000256" key="2">
    <source>
        <dbReference type="ARBA" id="ARBA00022679"/>
    </source>
</evidence>
<dbReference type="InterPro" id="IPR004528">
    <property type="entry name" value="KdsB"/>
</dbReference>
<evidence type="ECO:0000256" key="4">
    <source>
        <dbReference type="ARBA" id="ARBA00022985"/>
    </source>
</evidence>
<dbReference type="PANTHER" id="PTHR42866:SF2">
    <property type="entry name" value="3-DEOXY-MANNO-OCTULOSONATE CYTIDYLYLTRANSFERASE, MITOCHONDRIAL"/>
    <property type="match status" value="1"/>
</dbReference>
<dbReference type="FunFam" id="3.90.550.10:FF:000011">
    <property type="entry name" value="3-deoxy-manno-octulosonate cytidylyltransferase"/>
    <property type="match status" value="1"/>
</dbReference>
<dbReference type="InterPro" id="IPR003329">
    <property type="entry name" value="Cytidylyl_trans"/>
</dbReference>
<dbReference type="PANTHER" id="PTHR42866">
    <property type="entry name" value="3-DEOXY-MANNO-OCTULOSONATE CYTIDYLYLTRANSFERASE"/>
    <property type="match status" value="1"/>
</dbReference>
<evidence type="ECO:0000256" key="3">
    <source>
        <dbReference type="ARBA" id="ARBA00022695"/>
    </source>
</evidence>
<comment type="similarity">
    <text evidence="5">Belongs to the KdsB family.</text>
</comment>
<dbReference type="NCBIfam" id="TIGR00466">
    <property type="entry name" value="kdsB"/>
    <property type="match status" value="1"/>
</dbReference>
<dbReference type="AlphaFoldDB" id="A0A2N7PIR9"/>